<dbReference type="Gene3D" id="3.50.50.60">
    <property type="entry name" value="FAD/NAD(P)-binding domain"/>
    <property type="match status" value="1"/>
</dbReference>
<accession>A0A4Q4TWG8</accession>
<sequence>MAQSLPTTYLRAVFIGANEKLTLEQTPLTQPGSNEILVKVEPCGICHSDKFAQQNTFGGGFPRVPGHEIIGKVVAVGPQVSQWKVGERIGSGYHGGFDGTCAQCKTGWTQMCGNADYNGITRDGGFAEYCLVRAEAAISVPADSDAAKLAPLLCAGSTVFSGLKHSNIAPGEAVAIQGLGGLSNLAVQFARKMGYRVVAISRGTDKEAAARKLGAHEYIDATKGDAGQQLWALGGAKLALTTALDNDAFTPLISGLGVNGKLLIVTGVPGPITIDATTMIMRGISVQAWPVATAFDNEKTISFAHLHGVDCAIETFPREHAQQAYGAAAVHGTAANRLLGPSFGIPGNNATYNYVIVSSGTAGSVAVVELGLFMRPATGSLATCPPMQLNMWGKTLQTGSPLSTGITSQYHKLQDMIYHRGTTGSHQVWADLVGDDSYAFDQFLPYFEKSVNFTPPNAQLRPANVTPKYDLSKLVNKNGPMALTFTNFVYTFSTWAVLALKQIGATDCFG</sequence>
<evidence type="ECO:0000259" key="8">
    <source>
        <dbReference type="SMART" id="SM00829"/>
    </source>
</evidence>
<dbReference type="SMART" id="SM00829">
    <property type="entry name" value="PKS_ER"/>
    <property type="match status" value="1"/>
</dbReference>
<organism evidence="9 10">
    <name type="scientific">Monosporascus ibericus</name>
    <dbReference type="NCBI Taxonomy" id="155417"/>
    <lineage>
        <taxon>Eukaryota</taxon>
        <taxon>Fungi</taxon>
        <taxon>Dikarya</taxon>
        <taxon>Ascomycota</taxon>
        <taxon>Pezizomycotina</taxon>
        <taxon>Sordariomycetes</taxon>
        <taxon>Xylariomycetidae</taxon>
        <taxon>Xylariales</taxon>
        <taxon>Xylariales incertae sedis</taxon>
        <taxon>Monosporascus</taxon>
    </lineage>
</organism>
<keyword evidence="6" id="KW-0520">NAD</keyword>
<dbReference type="InterPro" id="IPR002328">
    <property type="entry name" value="ADH_Zn_CS"/>
</dbReference>
<dbReference type="Proteomes" id="UP000293360">
    <property type="component" value="Unassembled WGS sequence"/>
</dbReference>
<evidence type="ECO:0000313" key="9">
    <source>
        <dbReference type="EMBL" id="RYP11208.1"/>
    </source>
</evidence>
<dbReference type="GO" id="GO:0005737">
    <property type="term" value="C:cytoplasm"/>
    <property type="evidence" value="ECO:0007669"/>
    <property type="project" value="TreeGrafter"/>
</dbReference>
<evidence type="ECO:0000256" key="5">
    <source>
        <dbReference type="ARBA" id="ARBA00023002"/>
    </source>
</evidence>
<dbReference type="Gene3D" id="3.30.560.10">
    <property type="entry name" value="Glucose Oxidase, domain 3"/>
    <property type="match status" value="1"/>
</dbReference>
<dbReference type="InterPro" id="IPR036188">
    <property type="entry name" value="FAD/NAD-bd_sf"/>
</dbReference>
<gene>
    <name evidence="9" type="ORF">DL764_000164</name>
</gene>
<dbReference type="PROSITE" id="PS00059">
    <property type="entry name" value="ADH_ZINC"/>
    <property type="match status" value="1"/>
</dbReference>
<dbReference type="Gene3D" id="3.40.50.720">
    <property type="entry name" value="NAD(P)-binding Rossmann-like Domain"/>
    <property type="match status" value="1"/>
</dbReference>
<keyword evidence="10" id="KW-1185">Reference proteome</keyword>
<reference evidence="9 10" key="1">
    <citation type="submission" date="2018-06" db="EMBL/GenBank/DDBJ databases">
        <title>Complete Genomes of Monosporascus.</title>
        <authorList>
            <person name="Robinson A.J."/>
            <person name="Natvig D.O."/>
        </authorList>
    </citation>
    <scope>NUCLEOTIDE SEQUENCE [LARGE SCALE GENOMIC DNA]</scope>
    <source>
        <strain evidence="9 10">CBS 110550</strain>
    </source>
</reference>
<evidence type="ECO:0000256" key="6">
    <source>
        <dbReference type="ARBA" id="ARBA00023027"/>
    </source>
</evidence>
<comment type="similarity">
    <text evidence="2 7">Belongs to the zinc-containing alcohol dehydrogenase family.</text>
</comment>
<dbReference type="PANTHER" id="PTHR42940">
    <property type="entry name" value="ALCOHOL DEHYDROGENASE 1-RELATED"/>
    <property type="match status" value="1"/>
</dbReference>
<evidence type="ECO:0000256" key="7">
    <source>
        <dbReference type="RuleBase" id="RU361277"/>
    </source>
</evidence>
<evidence type="ECO:0000256" key="4">
    <source>
        <dbReference type="ARBA" id="ARBA00022833"/>
    </source>
</evidence>
<keyword evidence="3 7" id="KW-0479">Metal-binding</keyword>
<evidence type="ECO:0000313" key="10">
    <source>
        <dbReference type="Proteomes" id="UP000293360"/>
    </source>
</evidence>
<dbReference type="SUPFAM" id="SSF50129">
    <property type="entry name" value="GroES-like"/>
    <property type="match status" value="1"/>
</dbReference>
<dbReference type="InterPro" id="IPR013154">
    <property type="entry name" value="ADH-like_N"/>
</dbReference>
<dbReference type="Gene3D" id="3.90.180.10">
    <property type="entry name" value="Medium-chain alcohol dehydrogenases, catalytic domain"/>
    <property type="match status" value="1"/>
</dbReference>
<dbReference type="InterPro" id="IPR036291">
    <property type="entry name" value="NAD(P)-bd_dom_sf"/>
</dbReference>
<keyword evidence="5" id="KW-0560">Oxidoreductase</keyword>
<dbReference type="OrthoDB" id="256333at2759"/>
<dbReference type="InterPro" id="IPR020843">
    <property type="entry name" value="ER"/>
</dbReference>
<evidence type="ECO:0000256" key="1">
    <source>
        <dbReference type="ARBA" id="ARBA00001947"/>
    </source>
</evidence>
<comment type="caution">
    <text evidence="9">The sequence shown here is derived from an EMBL/GenBank/DDBJ whole genome shotgun (WGS) entry which is preliminary data.</text>
</comment>
<dbReference type="InterPro" id="IPR013149">
    <property type="entry name" value="ADH-like_C"/>
</dbReference>
<dbReference type="Pfam" id="PF00107">
    <property type="entry name" value="ADH_zinc_N"/>
    <property type="match status" value="1"/>
</dbReference>
<dbReference type="EMBL" id="QJNU01000004">
    <property type="protein sequence ID" value="RYP11208.1"/>
    <property type="molecule type" value="Genomic_DNA"/>
</dbReference>
<dbReference type="AlphaFoldDB" id="A0A4Q4TWG8"/>
<dbReference type="Pfam" id="PF08240">
    <property type="entry name" value="ADH_N"/>
    <property type="match status" value="1"/>
</dbReference>
<dbReference type="STRING" id="155417.A0A4Q4TWG8"/>
<evidence type="ECO:0000256" key="2">
    <source>
        <dbReference type="ARBA" id="ARBA00008072"/>
    </source>
</evidence>
<comment type="cofactor">
    <cofactor evidence="1 7">
        <name>Zn(2+)</name>
        <dbReference type="ChEBI" id="CHEBI:29105"/>
    </cofactor>
</comment>
<protein>
    <recommendedName>
        <fullName evidence="8">Enoyl reductase (ER) domain-containing protein</fullName>
    </recommendedName>
</protein>
<keyword evidence="4 7" id="KW-0862">Zinc</keyword>
<dbReference type="GO" id="GO:0004022">
    <property type="term" value="F:alcohol dehydrogenase (NAD+) activity"/>
    <property type="evidence" value="ECO:0007669"/>
    <property type="project" value="TreeGrafter"/>
</dbReference>
<dbReference type="PANTHER" id="PTHR42940:SF7">
    <property type="entry name" value="ALCOHOL DEHYDROGENASE-LIKE N-TERMINAL DOMAIN-CONTAINING PROTEIN"/>
    <property type="match status" value="1"/>
</dbReference>
<dbReference type="SUPFAM" id="SSF51735">
    <property type="entry name" value="NAD(P)-binding Rossmann-fold domains"/>
    <property type="match status" value="1"/>
</dbReference>
<dbReference type="InterPro" id="IPR011032">
    <property type="entry name" value="GroES-like_sf"/>
</dbReference>
<evidence type="ECO:0000256" key="3">
    <source>
        <dbReference type="ARBA" id="ARBA00022723"/>
    </source>
</evidence>
<feature type="domain" description="Enoyl reductase (ER)" evidence="8">
    <location>
        <begin position="16"/>
        <end position="264"/>
    </location>
</feature>
<proteinExistence type="inferred from homology"/>
<dbReference type="FunFam" id="3.40.50.720:FF:000039">
    <property type="entry name" value="Alcohol dehydrogenase AdhP"/>
    <property type="match status" value="1"/>
</dbReference>
<dbReference type="GO" id="GO:0008270">
    <property type="term" value="F:zinc ion binding"/>
    <property type="evidence" value="ECO:0007669"/>
    <property type="project" value="InterPro"/>
</dbReference>
<name>A0A4Q4TWG8_9PEZI</name>